<dbReference type="Pfam" id="PF11146">
    <property type="entry name" value="DUF2905"/>
    <property type="match status" value="1"/>
</dbReference>
<comment type="caution">
    <text evidence="2">The sequence shown here is derived from an EMBL/GenBank/DDBJ whole genome shotgun (WGS) entry which is preliminary data.</text>
</comment>
<reference evidence="2 3" key="1">
    <citation type="journal article" date="2015" name="Stand. Genomic Sci.">
        <title>Genomic Encyclopedia of Bacterial and Archaeal Type Strains, Phase III: the genomes of soil and plant-associated and newly described type strains.</title>
        <authorList>
            <person name="Whitman W.B."/>
            <person name="Woyke T."/>
            <person name="Klenk H.P."/>
            <person name="Zhou Y."/>
            <person name="Lilburn T.G."/>
            <person name="Beck B.J."/>
            <person name="De Vos P."/>
            <person name="Vandamme P."/>
            <person name="Eisen J.A."/>
            <person name="Garrity G."/>
            <person name="Hugenholtz P."/>
            <person name="Kyrpides N.C."/>
        </authorList>
    </citation>
    <scope>NUCLEOTIDE SEQUENCE [LARGE SCALE GENOMIC DNA]</scope>
    <source>
        <strain evidence="2 3">CGMCC 1.7271</strain>
    </source>
</reference>
<accession>A0A562SFP1</accession>
<sequence length="75" mass="8756">MNAETGKWIIVAGVLLLLIGVVVFFFHDKLHWLGRLPGDIRIEKENFRFYFPLTTMLLASVLLNVIIRIVKRFLE</sequence>
<keyword evidence="3" id="KW-1185">Reference proteome</keyword>
<dbReference type="EMBL" id="VLLE01000005">
    <property type="protein sequence ID" value="TWI80185.1"/>
    <property type="molecule type" value="Genomic_DNA"/>
</dbReference>
<feature type="transmembrane region" description="Helical" evidence="1">
    <location>
        <begin position="6"/>
        <end position="26"/>
    </location>
</feature>
<dbReference type="RefSeq" id="WP_144887026.1">
    <property type="nucleotide sequence ID" value="NZ_VLLE01000005.1"/>
</dbReference>
<proteinExistence type="predicted"/>
<evidence type="ECO:0000313" key="3">
    <source>
        <dbReference type="Proteomes" id="UP000316167"/>
    </source>
</evidence>
<dbReference type="PANTHER" id="PTHR36443:SF1">
    <property type="entry name" value="BSR5223 PROTEIN"/>
    <property type="match status" value="1"/>
</dbReference>
<dbReference type="AlphaFoldDB" id="A0A562SFP1"/>
<protein>
    <recommendedName>
        <fullName evidence="4">DUF2905 family protein</fullName>
    </recommendedName>
</protein>
<evidence type="ECO:0000256" key="1">
    <source>
        <dbReference type="SAM" id="Phobius"/>
    </source>
</evidence>
<dbReference type="OrthoDB" id="680637at2"/>
<evidence type="ECO:0008006" key="4">
    <source>
        <dbReference type="Google" id="ProtNLM"/>
    </source>
</evidence>
<name>A0A562SFP1_9BACT</name>
<keyword evidence="1" id="KW-0472">Membrane</keyword>
<evidence type="ECO:0000313" key="2">
    <source>
        <dbReference type="EMBL" id="TWI80185.1"/>
    </source>
</evidence>
<dbReference type="PANTHER" id="PTHR36443">
    <property type="entry name" value="BSR5223 PROTEIN"/>
    <property type="match status" value="1"/>
</dbReference>
<feature type="transmembrane region" description="Helical" evidence="1">
    <location>
        <begin position="47"/>
        <end position="70"/>
    </location>
</feature>
<gene>
    <name evidence="2" type="ORF">IQ13_2855</name>
</gene>
<keyword evidence="1" id="KW-1133">Transmembrane helix</keyword>
<organism evidence="2 3">
    <name type="scientific">Lacibacter cauensis</name>
    <dbReference type="NCBI Taxonomy" id="510947"/>
    <lineage>
        <taxon>Bacteria</taxon>
        <taxon>Pseudomonadati</taxon>
        <taxon>Bacteroidota</taxon>
        <taxon>Chitinophagia</taxon>
        <taxon>Chitinophagales</taxon>
        <taxon>Chitinophagaceae</taxon>
        <taxon>Lacibacter</taxon>
    </lineage>
</organism>
<dbReference type="Proteomes" id="UP000316167">
    <property type="component" value="Unassembled WGS sequence"/>
</dbReference>
<dbReference type="InterPro" id="IPR021320">
    <property type="entry name" value="DUF2905"/>
</dbReference>
<keyword evidence="1" id="KW-0812">Transmembrane</keyword>